<dbReference type="EMBL" id="JAWHQM010000100">
    <property type="protein sequence ID" value="KAK5637241.1"/>
    <property type="molecule type" value="Genomic_DNA"/>
</dbReference>
<organism evidence="1 2">
    <name type="scientific">Xylaria bambusicola</name>
    <dbReference type="NCBI Taxonomy" id="326684"/>
    <lineage>
        <taxon>Eukaryota</taxon>
        <taxon>Fungi</taxon>
        <taxon>Dikarya</taxon>
        <taxon>Ascomycota</taxon>
        <taxon>Pezizomycotina</taxon>
        <taxon>Sordariomycetes</taxon>
        <taxon>Xylariomycetidae</taxon>
        <taxon>Xylariales</taxon>
        <taxon>Xylariaceae</taxon>
        <taxon>Xylaria</taxon>
    </lineage>
</organism>
<keyword evidence="2" id="KW-1185">Reference proteome</keyword>
<dbReference type="Proteomes" id="UP001305414">
    <property type="component" value="Unassembled WGS sequence"/>
</dbReference>
<protein>
    <submittedName>
        <fullName evidence="1">Uncharacterized protein</fullName>
    </submittedName>
</protein>
<gene>
    <name evidence="1" type="ORF">RRF57_012952</name>
</gene>
<evidence type="ECO:0000313" key="1">
    <source>
        <dbReference type="EMBL" id="KAK5637241.1"/>
    </source>
</evidence>
<sequence length="74" mass="8174">MGYQAAVTALPISVAAYTPPLFGNTMSTVYDTRMISRNDKGYNGRGSRPLSEKYPVTKITNKPKTEIGKFKSWA</sequence>
<dbReference type="AlphaFoldDB" id="A0AAN7V164"/>
<evidence type="ECO:0000313" key="2">
    <source>
        <dbReference type="Proteomes" id="UP001305414"/>
    </source>
</evidence>
<name>A0AAN7V164_9PEZI</name>
<reference evidence="1 2" key="1">
    <citation type="submission" date="2023-10" db="EMBL/GenBank/DDBJ databases">
        <title>Draft genome sequence of Xylaria bambusicola isolate GMP-LS, the root and basal stem rot pathogen of sugarcane in Indonesia.</title>
        <authorList>
            <person name="Selvaraj P."/>
            <person name="Muralishankar V."/>
            <person name="Muruganantham S."/>
            <person name="Sp S."/>
            <person name="Haryani S."/>
            <person name="Lau K.J.X."/>
            <person name="Naqvi N.I."/>
        </authorList>
    </citation>
    <scope>NUCLEOTIDE SEQUENCE [LARGE SCALE GENOMIC DNA]</scope>
    <source>
        <strain evidence="1">GMP-LS</strain>
    </source>
</reference>
<comment type="caution">
    <text evidence="1">The sequence shown here is derived from an EMBL/GenBank/DDBJ whole genome shotgun (WGS) entry which is preliminary data.</text>
</comment>
<proteinExistence type="predicted"/>
<accession>A0AAN7V164</accession>